<evidence type="ECO:0000259" key="2">
    <source>
        <dbReference type="Pfam" id="PF00561"/>
    </source>
</evidence>
<accession>A0A285CHQ7</accession>
<feature type="transmembrane region" description="Helical" evidence="1">
    <location>
        <begin position="27"/>
        <end position="47"/>
    </location>
</feature>
<dbReference type="PRINTS" id="PR00111">
    <property type="entry name" value="ABHYDROLASE"/>
</dbReference>
<dbReference type="Proteomes" id="UP000219546">
    <property type="component" value="Unassembled WGS sequence"/>
</dbReference>
<dbReference type="PRINTS" id="PR00412">
    <property type="entry name" value="EPOXHYDRLASE"/>
</dbReference>
<dbReference type="PANTHER" id="PTHR43798:SF33">
    <property type="entry name" value="HYDROLASE, PUTATIVE (AFU_ORTHOLOGUE AFUA_2G14860)-RELATED"/>
    <property type="match status" value="1"/>
</dbReference>
<evidence type="ECO:0000313" key="3">
    <source>
        <dbReference type="EMBL" id="SNX67134.1"/>
    </source>
</evidence>
<dbReference type="GO" id="GO:0003824">
    <property type="term" value="F:catalytic activity"/>
    <property type="evidence" value="ECO:0007669"/>
    <property type="project" value="InterPro"/>
</dbReference>
<sequence length="337" mass="38459">MKQENRPFASREMIEIKRLWRLTRKTLLFGLAFLIVFLGVGLVYQWVGVRNDLPKYKPPGELYDVFGSKMHLYTGGEGQSTAIFIAGWGTVNPYVDFYPLYEKIDDHTRFAVIDRFGYGYSDLTDRKRDIDNIVEEIHELLIKAEIQPPYILVGHSLGSLETIHYAQKYPDEVKGIVLLDGGSPEYYANQTPLTGVSLLQRFLVQSGVARTLYHIDGFAESLASERNRLEQLPNELKDLDRMSSLLKANNKNITDEMRQSQLNAMKVLEGKKPLDVPMTIITAGRFGKQDQDWMDSQAALTSWSSSGNQVILEEAEHYVHHYRPDLVAKEILTIVNE</sequence>
<dbReference type="AlphaFoldDB" id="A0A285CHQ7"/>
<keyword evidence="1" id="KW-1133">Transmembrane helix</keyword>
<dbReference type="InterPro" id="IPR029058">
    <property type="entry name" value="AB_hydrolase_fold"/>
</dbReference>
<keyword evidence="1" id="KW-0472">Membrane</keyword>
<keyword evidence="1" id="KW-0812">Transmembrane</keyword>
<reference evidence="3 4" key="1">
    <citation type="submission" date="2017-08" db="EMBL/GenBank/DDBJ databases">
        <authorList>
            <person name="de Groot N.N."/>
        </authorList>
    </citation>
    <scope>NUCLEOTIDE SEQUENCE [LARGE SCALE GENOMIC DNA]</scope>
    <source>
        <strain evidence="3 4">JC228</strain>
    </source>
</reference>
<organism evidence="3 4">
    <name type="scientific">Bacillus oleivorans</name>
    <dbReference type="NCBI Taxonomy" id="1448271"/>
    <lineage>
        <taxon>Bacteria</taxon>
        <taxon>Bacillati</taxon>
        <taxon>Bacillota</taxon>
        <taxon>Bacilli</taxon>
        <taxon>Bacillales</taxon>
        <taxon>Bacillaceae</taxon>
        <taxon>Bacillus</taxon>
    </lineage>
</organism>
<feature type="domain" description="AB hydrolase-1" evidence="2">
    <location>
        <begin position="87"/>
        <end position="320"/>
    </location>
</feature>
<dbReference type="InterPro" id="IPR050266">
    <property type="entry name" value="AB_hydrolase_sf"/>
</dbReference>
<name>A0A285CHQ7_9BACI</name>
<dbReference type="PANTHER" id="PTHR43798">
    <property type="entry name" value="MONOACYLGLYCEROL LIPASE"/>
    <property type="match status" value="1"/>
</dbReference>
<dbReference type="Pfam" id="PF00561">
    <property type="entry name" value="Abhydrolase_1"/>
    <property type="match status" value="1"/>
</dbReference>
<proteinExistence type="predicted"/>
<dbReference type="SUPFAM" id="SSF53474">
    <property type="entry name" value="alpha/beta-Hydrolases"/>
    <property type="match status" value="1"/>
</dbReference>
<evidence type="ECO:0000256" key="1">
    <source>
        <dbReference type="SAM" id="Phobius"/>
    </source>
</evidence>
<protein>
    <submittedName>
        <fullName evidence="3">Pimeloyl-ACP methyl ester carboxylesterase</fullName>
    </submittedName>
</protein>
<dbReference type="GO" id="GO:0016020">
    <property type="term" value="C:membrane"/>
    <property type="evidence" value="ECO:0007669"/>
    <property type="project" value="TreeGrafter"/>
</dbReference>
<gene>
    <name evidence="3" type="ORF">SAMN05877753_101450</name>
</gene>
<keyword evidence="4" id="KW-1185">Reference proteome</keyword>
<dbReference type="EMBL" id="OAOP01000001">
    <property type="protein sequence ID" value="SNX67134.1"/>
    <property type="molecule type" value="Genomic_DNA"/>
</dbReference>
<dbReference type="RefSeq" id="WP_245855545.1">
    <property type="nucleotide sequence ID" value="NZ_JBEPMQ010000003.1"/>
</dbReference>
<dbReference type="Gene3D" id="3.40.50.1820">
    <property type="entry name" value="alpha/beta hydrolase"/>
    <property type="match status" value="1"/>
</dbReference>
<dbReference type="InterPro" id="IPR000073">
    <property type="entry name" value="AB_hydrolase_1"/>
</dbReference>
<dbReference type="InterPro" id="IPR000639">
    <property type="entry name" value="Epox_hydrolase-like"/>
</dbReference>
<evidence type="ECO:0000313" key="4">
    <source>
        <dbReference type="Proteomes" id="UP000219546"/>
    </source>
</evidence>